<proteinExistence type="predicted"/>
<feature type="compositionally biased region" description="Acidic residues" evidence="1">
    <location>
        <begin position="127"/>
        <end position="146"/>
    </location>
</feature>
<evidence type="ECO:0000256" key="1">
    <source>
        <dbReference type="SAM" id="MobiDB-lite"/>
    </source>
</evidence>
<keyword evidence="3" id="KW-1185">Reference proteome</keyword>
<dbReference type="AlphaFoldDB" id="A0A9N9SUR0"/>
<dbReference type="EMBL" id="OU898277">
    <property type="protein sequence ID" value="CAG9829808.1"/>
    <property type="molecule type" value="Genomic_DNA"/>
</dbReference>
<evidence type="ECO:0000313" key="3">
    <source>
        <dbReference type="Proteomes" id="UP001153709"/>
    </source>
</evidence>
<evidence type="ECO:0000313" key="2">
    <source>
        <dbReference type="EMBL" id="CAG9829808.1"/>
    </source>
</evidence>
<organism evidence="2 3">
    <name type="scientific">Diabrotica balteata</name>
    <name type="common">Banded cucumber beetle</name>
    <dbReference type="NCBI Taxonomy" id="107213"/>
    <lineage>
        <taxon>Eukaryota</taxon>
        <taxon>Metazoa</taxon>
        <taxon>Ecdysozoa</taxon>
        <taxon>Arthropoda</taxon>
        <taxon>Hexapoda</taxon>
        <taxon>Insecta</taxon>
        <taxon>Pterygota</taxon>
        <taxon>Neoptera</taxon>
        <taxon>Endopterygota</taxon>
        <taxon>Coleoptera</taxon>
        <taxon>Polyphaga</taxon>
        <taxon>Cucujiformia</taxon>
        <taxon>Chrysomeloidea</taxon>
        <taxon>Chrysomelidae</taxon>
        <taxon>Galerucinae</taxon>
        <taxon>Diabroticina</taxon>
        <taxon>Diabroticites</taxon>
        <taxon>Diabrotica</taxon>
    </lineage>
</organism>
<accession>A0A9N9SUR0</accession>
<name>A0A9N9SUR0_DIABA</name>
<dbReference type="Proteomes" id="UP001153709">
    <property type="component" value="Chromosome 2"/>
</dbReference>
<gene>
    <name evidence="2" type="ORF">DIABBA_LOCUS3572</name>
</gene>
<feature type="region of interest" description="Disordered" evidence="1">
    <location>
        <begin position="117"/>
        <end position="146"/>
    </location>
</feature>
<sequence>MLLSFKTFLSPVSPCICNNSAVSMKLLVGIKDTNDHLVSITLTTLALLVPILGSETVVGGKRAKLFNDGRPTHSFRISSKKVQTEIFENSSTSVQIPQEADQISFSGLENELNIVSELPERPRPDGEEGETSTEEVEPSADEDLDNWEDWDLNETRQTSTIHTSTYRDNRVEDLMLIDESSTNIETSQNKIKIPDIFELDIKTQSVINEQNDINFFQDMEPVIESSNKFIVDESKNEIIIANNLSSKLAVSGLNDENNAGWEEEDWD</sequence>
<dbReference type="OrthoDB" id="9942861at2759"/>
<reference evidence="2" key="1">
    <citation type="submission" date="2022-01" db="EMBL/GenBank/DDBJ databases">
        <authorList>
            <person name="King R."/>
        </authorList>
    </citation>
    <scope>NUCLEOTIDE SEQUENCE</scope>
</reference>
<protein>
    <submittedName>
        <fullName evidence="2">Uncharacterized protein</fullName>
    </submittedName>
</protein>